<reference evidence="7" key="1">
    <citation type="submission" date="2016-02" db="EMBL/GenBank/DDBJ databases">
        <title>Comparative genomics of biotechnologically important yeasts.</title>
        <authorList>
            <consortium name="DOE Joint Genome Institute"/>
            <person name="Riley R."/>
            <person name="Haridas S."/>
            <person name="Wolfe K.H."/>
            <person name="Lopes M.R."/>
            <person name="Hittinger C.T."/>
            <person name="Goker M."/>
            <person name="Salamov A."/>
            <person name="Wisecaver J."/>
            <person name="Long T.M."/>
            <person name="Aerts A.L."/>
            <person name="Barry K."/>
            <person name="Choi C."/>
            <person name="Clum A."/>
            <person name="Coughlan A.Y."/>
            <person name="Deshpande S."/>
            <person name="Douglass A.P."/>
            <person name="Hanson S.J."/>
            <person name="Klenk H.-P."/>
            <person name="Labutti K."/>
            <person name="Lapidus A."/>
            <person name="Lindquist E."/>
            <person name="Lipzen A."/>
            <person name="Meier-Kolthoff J.P."/>
            <person name="Ohm R.A."/>
            <person name="Otillar R.P."/>
            <person name="Pangilinan J."/>
            <person name="Peng Y."/>
            <person name="Rokas A."/>
            <person name="Rosa C.A."/>
            <person name="Scheuner C."/>
            <person name="Sibirny A.A."/>
            <person name="Slot J.C."/>
            <person name="Stielow J.B."/>
            <person name="Sun H."/>
            <person name="Kurtzman C.P."/>
            <person name="Blackwell M."/>
            <person name="Jeffries T.W."/>
            <person name="Grigoriev I.V."/>
        </authorList>
    </citation>
    <scope>NUCLEOTIDE SEQUENCE [LARGE SCALE GENOMIC DNA]</scope>
    <source>
        <strain evidence="7">NRRL Y-17796</strain>
    </source>
</reference>
<evidence type="ECO:0000313" key="6">
    <source>
        <dbReference type="EMBL" id="ODV90950.1"/>
    </source>
</evidence>
<evidence type="ECO:0000256" key="2">
    <source>
        <dbReference type="ARBA" id="ARBA00022737"/>
    </source>
</evidence>
<sequence length="635" mass="70124">MAEQKKSKSSDIRFTSAIAQTNSNLSKLSKTVVSTAATLANGDISAATNYQMALADTFVPVARRPSLQRKLLSFSRTPSEVLRATLSSKEIKYHASTEIPERLLKNIPESSAEYSLFQGFAATVPDANTPSRKLLESVPGAPKSLESQKAEICHKLELLDIRKSLASTEIREIDQKIARLEEIRSIVFQRMQDLEEQEIQSERDLVRIEQQIEDAAEKKTMEKAIRLATAPSILHSSNDINETTESSFHSQTHTTTADNESDNVTADTPPLSPSFMSESVYGKLQISPPKIRKPKAQSYRSKTVPTLHQYYKIGKNIRTFTCHSDSVTALDFDIPFGTLVTASLDDTVKVWDMSNGRCYGNLVGHKASVKCLQIDDGLVVTGSTDASIRLWDLNRFEKYSIVPIDSSEQEDVCIYELDAHVDEVTAVCISDTKLVSGSNDKTLRQWDLNTGKCTQTLDILWAAAQSYTGMNDMPKRSSHGFNDGDFVGALQCFDAALATGTADGIVRLWDLRTGQVQRSLIGHTGPVTSLQFDQFSLVTGSMDRSVRVWDLRMGTIRDAFAYEHPITSLSFDAQKIVTAAGENFAKIYDRVNEQHWTCGAGAKGDESAATVLQVRMKEGYLIEGRADGRVGAWAC</sequence>
<name>A0A1E4TGS3_9ASCO</name>
<dbReference type="EMBL" id="KV453842">
    <property type="protein sequence ID" value="ODV90950.1"/>
    <property type="molecule type" value="Genomic_DNA"/>
</dbReference>
<dbReference type="InterPro" id="IPR001680">
    <property type="entry name" value="WD40_rpt"/>
</dbReference>
<dbReference type="AlphaFoldDB" id="A0A1E4TGS3"/>
<dbReference type="PANTHER" id="PTHR22847:SF637">
    <property type="entry name" value="WD REPEAT DOMAIN 5B"/>
    <property type="match status" value="1"/>
</dbReference>
<dbReference type="Pfam" id="PF00400">
    <property type="entry name" value="WD40"/>
    <property type="match status" value="4"/>
</dbReference>
<dbReference type="Gene3D" id="2.130.10.10">
    <property type="entry name" value="YVTN repeat-like/Quinoprotein amine dehydrogenase"/>
    <property type="match status" value="2"/>
</dbReference>
<dbReference type="PANTHER" id="PTHR22847">
    <property type="entry name" value="WD40 REPEAT PROTEIN"/>
    <property type="match status" value="1"/>
</dbReference>
<dbReference type="PROSITE" id="PS50082">
    <property type="entry name" value="WD_REPEATS_2"/>
    <property type="match status" value="5"/>
</dbReference>
<feature type="compositionally biased region" description="Polar residues" evidence="5">
    <location>
        <begin position="236"/>
        <end position="266"/>
    </location>
</feature>
<dbReference type="CDD" id="cd22881">
    <property type="entry name" value="Mdv1_N"/>
    <property type="match status" value="1"/>
</dbReference>
<feature type="repeat" description="WD" evidence="3">
    <location>
        <begin position="320"/>
        <end position="361"/>
    </location>
</feature>
<dbReference type="InterPro" id="IPR015943">
    <property type="entry name" value="WD40/YVTN_repeat-like_dom_sf"/>
</dbReference>
<protein>
    <submittedName>
        <fullName evidence="6">Uncharacterized protein</fullName>
    </submittedName>
</protein>
<dbReference type="PROSITE" id="PS50294">
    <property type="entry name" value="WD_REPEATS_REGION"/>
    <property type="match status" value="4"/>
</dbReference>
<dbReference type="CDD" id="cd00200">
    <property type="entry name" value="WD40"/>
    <property type="match status" value="1"/>
</dbReference>
<dbReference type="OrthoDB" id="496at2759"/>
<feature type="coiled-coil region" evidence="4">
    <location>
        <begin position="163"/>
        <end position="218"/>
    </location>
</feature>
<keyword evidence="7" id="KW-1185">Reference proteome</keyword>
<feature type="repeat" description="WD" evidence="3">
    <location>
        <begin position="497"/>
        <end position="519"/>
    </location>
</feature>
<evidence type="ECO:0000256" key="5">
    <source>
        <dbReference type="SAM" id="MobiDB-lite"/>
    </source>
</evidence>
<dbReference type="Proteomes" id="UP000095023">
    <property type="component" value="Unassembled WGS sequence"/>
</dbReference>
<evidence type="ECO:0000256" key="1">
    <source>
        <dbReference type="ARBA" id="ARBA00022574"/>
    </source>
</evidence>
<dbReference type="SMART" id="SM00320">
    <property type="entry name" value="WD40"/>
    <property type="match status" value="6"/>
</dbReference>
<evidence type="ECO:0000313" key="7">
    <source>
        <dbReference type="Proteomes" id="UP000095023"/>
    </source>
</evidence>
<feature type="repeat" description="WD" evidence="3">
    <location>
        <begin position="362"/>
        <end position="401"/>
    </location>
</feature>
<dbReference type="SUPFAM" id="SSF50978">
    <property type="entry name" value="WD40 repeat-like"/>
    <property type="match status" value="1"/>
</dbReference>
<gene>
    <name evidence="6" type="ORF">CANCADRAFT_113961</name>
</gene>
<keyword evidence="1 3" id="KW-0853">WD repeat</keyword>
<evidence type="ECO:0000256" key="4">
    <source>
        <dbReference type="SAM" id="Coils"/>
    </source>
</evidence>
<feature type="region of interest" description="Disordered" evidence="5">
    <location>
        <begin position="236"/>
        <end position="272"/>
    </location>
</feature>
<evidence type="ECO:0000256" key="3">
    <source>
        <dbReference type="PROSITE-ProRule" id="PRU00221"/>
    </source>
</evidence>
<feature type="repeat" description="WD" evidence="3">
    <location>
        <begin position="417"/>
        <end position="456"/>
    </location>
</feature>
<dbReference type="InterPro" id="IPR019775">
    <property type="entry name" value="WD40_repeat_CS"/>
</dbReference>
<accession>A0A1E4TGS3</accession>
<dbReference type="PRINTS" id="PR00320">
    <property type="entry name" value="GPROTEINBRPT"/>
</dbReference>
<feature type="repeat" description="WD" evidence="3">
    <location>
        <begin position="520"/>
        <end position="559"/>
    </location>
</feature>
<organism evidence="6 7">
    <name type="scientific">Tortispora caseinolytica NRRL Y-17796</name>
    <dbReference type="NCBI Taxonomy" id="767744"/>
    <lineage>
        <taxon>Eukaryota</taxon>
        <taxon>Fungi</taxon>
        <taxon>Dikarya</taxon>
        <taxon>Ascomycota</taxon>
        <taxon>Saccharomycotina</taxon>
        <taxon>Trigonopsidomycetes</taxon>
        <taxon>Trigonopsidales</taxon>
        <taxon>Trigonopsidaceae</taxon>
        <taxon>Tortispora</taxon>
    </lineage>
</organism>
<proteinExistence type="predicted"/>
<dbReference type="PROSITE" id="PS00678">
    <property type="entry name" value="WD_REPEATS_1"/>
    <property type="match status" value="4"/>
</dbReference>
<dbReference type="InterPro" id="IPR020472">
    <property type="entry name" value="WD40_PAC1"/>
</dbReference>
<keyword evidence="4" id="KW-0175">Coiled coil</keyword>
<keyword evidence="2" id="KW-0677">Repeat</keyword>
<dbReference type="InterPro" id="IPR036322">
    <property type="entry name" value="WD40_repeat_dom_sf"/>
</dbReference>
<dbReference type="Gene3D" id="6.10.280.220">
    <property type="match status" value="1"/>
</dbReference>